<dbReference type="RefSeq" id="WP_323576151.1">
    <property type="nucleotide sequence ID" value="NZ_JAYGJQ010000001.1"/>
</dbReference>
<evidence type="ECO:0000313" key="2">
    <source>
        <dbReference type="Proteomes" id="UP001302274"/>
    </source>
</evidence>
<proteinExistence type="predicted"/>
<gene>
    <name evidence="1" type="ORF">SHI21_09575</name>
</gene>
<accession>A0ABU5VVN7</accession>
<dbReference type="EMBL" id="JAYGJQ010000001">
    <property type="protein sequence ID" value="MEA9356453.1"/>
    <property type="molecule type" value="Genomic_DNA"/>
</dbReference>
<evidence type="ECO:0008006" key="3">
    <source>
        <dbReference type="Google" id="ProtNLM"/>
    </source>
</evidence>
<dbReference type="PROSITE" id="PS51257">
    <property type="entry name" value="PROKAR_LIPOPROTEIN"/>
    <property type="match status" value="1"/>
</dbReference>
<keyword evidence="2" id="KW-1185">Reference proteome</keyword>
<comment type="caution">
    <text evidence="1">The sequence shown here is derived from an EMBL/GenBank/DDBJ whole genome shotgun (WGS) entry which is preliminary data.</text>
</comment>
<name>A0ABU5VVN7_9BACT</name>
<evidence type="ECO:0000313" key="1">
    <source>
        <dbReference type="EMBL" id="MEA9356453.1"/>
    </source>
</evidence>
<reference evidence="1 2" key="1">
    <citation type="submission" date="2023-11" db="EMBL/GenBank/DDBJ databases">
        <title>A Novel Polar Bacteriovorax (B. antarcticus) Isolated from the Biocrust in Antarctica.</title>
        <authorList>
            <person name="Mun W."/>
            <person name="Choi S.Y."/>
            <person name="Mitchell R.J."/>
        </authorList>
    </citation>
    <scope>NUCLEOTIDE SEQUENCE [LARGE SCALE GENOMIC DNA]</scope>
    <source>
        <strain evidence="1 2">PP10</strain>
    </source>
</reference>
<sequence length="1732" mass="187647">MKNVHNILFIIITALFLQSCIAEKPANKKKSTTASSNTTTTGTPPTFASDEALYWFTSAKVTGTITVNMNSDSIIYLRGSNVHSFLLSIDPTNNLAYYQNQKSYCLVANYGASYKQLRIRAVPSSVNNYKTQSIERLFRIDIPSRAENVATCGTATIDGVSAGAAAYSLSEICPSCLGTTQLTSASLKLFQSNLANLTIAQIPTTKITFSSIGLKVDLQSNSGSSGSTCANSSCEAKGFDCCVEGQCVKDATLKTMASSDPQYPQAMSEYASNPLSFLNYPNIFNICTNISHNPPPTTPDTSTPLSTAEQRVAAYLADYKCINQVATSGTYNLCLPGAAESDFKSTKKKLAIACGCPTTYTDDERAIKCPDWGVRPLYKSSVETVANIVDFYCYTPVPENPIGPITNLNVSVSSRSAPHRFFSTTGASYDSLTGVASTVLQEGLDFYYLDEANKASPVNNSYNVNSVLGRMNVGLTQTQPSKMVAVELGKTYILSAISGYFTPCSSCAKDSWFRSFTAHPVSTGGVGLRASGFTTSRDTYSTNTSLGNYEDTHFGRACYLPVTMIPFTHKKESTVQAQRMNRLKTQSAFYINGYQKDWYGFNKGALIGSFDGVSWFAVGTGRRVTATTTKLYLAYNSSFLDLADRTDTVVNIIPDVSASVAADFDYDPTLAITDAKQNTAGTCQQYHQCSTDTDCVTQLGWEYTCADVSQYRSRWPLYDAAGNEIASQEKVGTIFEILAGTTTVGESPKRCVYRGAGAPCVRDYTALNGKFNQKNLTCAPNFYCAALTTNRFNDELVRSPNEFDNIFFGMDTNVLGRPLKYVTATKTLATEIIANIKNNGASDALGLNASEVDDMGICRPGKSLSTTESIAHSNPDTAKRTDYINQIASCDSTAAGIGRTTSCPAFGDDLNYLPYNSTTPLPSTAKRLQNSCGAEAKHSTTLISAFANIEGGSLQLLSNITNPIFAADACLRRAGSVCHTDLDCGPNKMHEDAASSMALAYFGGTGAEQNYWQESLICGQGTPAPAVGATNYKDYKLSENRCCREIGKDFTMFTSGPSSIIPENMGTNVTLDTKKLSYLNPSATNRYSRYSTSPTALSLASTIPNVNANSTPLANQWKVINETGSLTCCGGGWVRKFADGTHDWKVKNRLTLETSNFTCLNFRSPLASSDYSSFGNAADMVVQSTYQREYEYFCKSPGQAGCMQILYKDVSGYSITQPESYNPKNSVEPDYSFPSGSYQPANGETRLDTMPVGDLESGNYTFKMNADVPYQPFAFTFPQMPPYDLYIFPDGSKRPLTFFIDQAFDYGVSLYLPAYIPYYTGTGLASHPCGYAAGEPCAPTISKVWVKYVREDESTFVVDITGSRYGNATCPLVTDITTSGQPVDKMGAGVNEGWCLTAGTKTGNRPVIHVKAYSGNKGAVPGRDWLYASVVIDFRTIESTKGTKVTTPGNPYYYLTKLAKLELIGIPQITYEPLYCNSDQNRLVPGIFNSSIQTRAQFEYEPLDGTLAETSKRMSFRNAYDTVLNYDEEGGSTSDTMPGYGNRDSAGFNRVTYQDKLAHGAVFSAKDFACCTPLGKTTTSAAKCCSATASTVGGVTTCKLPTGTDLNVYFNKFVSSEGVGDTQPGGGLIVTGTEAEIDFNQYTGEPKMRTSTYLKLEELGRAYCLNATVGNGGSFGQFPPEPYSVYSTTNGSTLTFPISIVDSIIDSEPGSTNVGKFPFDNGFRWDNHYYCK</sequence>
<organism evidence="1 2">
    <name type="scientific">Bacteriovorax antarcticus</name>
    <dbReference type="NCBI Taxonomy" id="3088717"/>
    <lineage>
        <taxon>Bacteria</taxon>
        <taxon>Pseudomonadati</taxon>
        <taxon>Bdellovibrionota</taxon>
        <taxon>Bacteriovoracia</taxon>
        <taxon>Bacteriovoracales</taxon>
        <taxon>Bacteriovoracaceae</taxon>
        <taxon>Bacteriovorax</taxon>
    </lineage>
</organism>
<protein>
    <recommendedName>
        <fullName evidence="3">Lipoprotein</fullName>
    </recommendedName>
</protein>
<dbReference type="Proteomes" id="UP001302274">
    <property type="component" value="Unassembled WGS sequence"/>
</dbReference>